<feature type="transmembrane region" description="Helical" evidence="16">
    <location>
        <begin position="138"/>
        <end position="159"/>
    </location>
</feature>
<keyword evidence="8" id="KW-1278">Translocase</keyword>
<dbReference type="EC" id="7.1.1.2" evidence="3"/>
<evidence type="ECO:0000256" key="13">
    <source>
        <dbReference type="ARBA" id="ARBA00023136"/>
    </source>
</evidence>
<keyword evidence="12 17" id="KW-0496">Mitochondrion</keyword>
<keyword evidence="7 16" id="KW-0812">Transmembrane</keyword>
<evidence type="ECO:0000256" key="4">
    <source>
        <dbReference type="ARBA" id="ARBA00021095"/>
    </source>
</evidence>
<accession>A0A0A8WDV6</accession>
<evidence type="ECO:0000256" key="12">
    <source>
        <dbReference type="ARBA" id="ARBA00023128"/>
    </source>
</evidence>
<organism evidence="17">
    <name type="scientific">Paranephrops planifrons</name>
    <dbReference type="NCBI Taxonomy" id="99774"/>
    <lineage>
        <taxon>Eukaryota</taxon>
        <taxon>Metazoa</taxon>
        <taxon>Ecdysozoa</taxon>
        <taxon>Arthropoda</taxon>
        <taxon>Crustacea</taxon>
        <taxon>Multicrustacea</taxon>
        <taxon>Malacostraca</taxon>
        <taxon>Eumalacostraca</taxon>
        <taxon>Eucarida</taxon>
        <taxon>Decapoda</taxon>
        <taxon>Pleocyemata</taxon>
        <taxon>Astacidea</taxon>
        <taxon>Parastacoidea</taxon>
        <taxon>Parastacidae</taxon>
        <taxon>Paranephrops</taxon>
    </lineage>
</organism>
<feature type="transmembrane region" description="Helical" evidence="16">
    <location>
        <begin position="47"/>
        <end position="69"/>
    </location>
</feature>
<evidence type="ECO:0000256" key="6">
    <source>
        <dbReference type="ARBA" id="ARBA00022660"/>
    </source>
</evidence>
<dbReference type="InterPro" id="IPR050269">
    <property type="entry name" value="ComplexI_Subunit6"/>
</dbReference>
<dbReference type="GO" id="GO:0008137">
    <property type="term" value="F:NADH dehydrogenase (ubiquinone) activity"/>
    <property type="evidence" value="ECO:0007669"/>
    <property type="project" value="UniProtKB-EC"/>
</dbReference>
<evidence type="ECO:0000256" key="11">
    <source>
        <dbReference type="ARBA" id="ARBA00023027"/>
    </source>
</evidence>
<keyword evidence="9" id="KW-0249">Electron transport</keyword>
<evidence type="ECO:0000256" key="10">
    <source>
        <dbReference type="ARBA" id="ARBA00022989"/>
    </source>
</evidence>
<evidence type="ECO:0000313" key="17">
    <source>
        <dbReference type="EMBL" id="CEK40194.1"/>
    </source>
</evidence>
<comment type="catalytic activity">
    <reaction evidence="15">
        <text>a ubiquinone + NADH + 5 H(+)(in) = a ubiquinol + NAD(+) + 4 H(+)(out)</text>
        <dbReference type="Rhea" id="RHEA:29091"/>
        <dbReference type="Rhea" id="RHEA-COMP:9565"/>
        <dbReference type="Rhea" id="RHEA-COMP:9566"/>
        <dbReference type="ChEBI" id="CHEBI:15378"/>
        <dbReference type="ChEBI" id="CHEBI:16389"/>
        <dbReference type="ChEBI" id="CHEBI:17976"/>
        <dbReference type="ChEBI" id="CHEBI:57540"/>
        <dbReference type="ChEBI" id="CHEBI:57945"/>
        <dbReference type="EC" id="7.1.1.2"/>
    </reaction>
</comment>
<gene>
    <name evidence="17" type="primary">nad6</name>
</gene>
<dbReference type="GO" id="GO:0031966">
    <property type="term" value="C:mitochondrial membrane"/>
    <property type="evidence" value="ECO:0007669"/>
    <property type="project" value="UniProtKB-SubCell"/>
</dbReference>
<sequence>MLYMIFPLIMSLSLLFTALTHPLSMGLILLIQTTLICIASGLFNSSFWFSYILFLIFLGGMLIIFIYIASLASNEAFKINFFFSLFILPPSLISLLLIMLDPFILPSNFFLFSPQMFFNNKINFSLTASSTIYSSSSLLLTSFMIMYLLFTLIVVVKIINISCGPLRPSN</sequence>
<geneLocation type="mitochondrion" evidence="17"/>
<evidence type="ECO:0000256" key="14">
    <source>
        <dbReference type="ARBA" id="ARBA00031019"/>
    </source>
</evidence>
<evidence type="ECO:0000256" key="5">
    <source>
        <dbReference type="ARBA" id="ARBA00022448"/>
    </source>
</evidence>
<evidence type="ECO:0000256" key="1">
    <source>
        <dbReference type="ARBA" id="ARBA00004225"/>
    </source>
</evidence>
<keyword evidence="6" id="KW-0679">Respiratory chain</keyword>
<evidence type="ECO:0000256" key="8">
    <source>
        <dbReference type="ARBA" id="ARBA00022967"/>
    </source>
</evidence>
<reference evidence="17" key="1">
    <citation type="submission" date="2014-11" db="EMBL/GenBank/DDBJ databases">
        <authorList>
            <person name="Gan H."/>
        </authorList>
    </citation>
    <scope>NUCLEOTIDE SEQUENCE</scope>
</reference>
<evidence type="ECO:0000256" key="16">
    <source>
        <dbReference type="SAM" id="Phobius"/>
    </source>
</evidence>
<dbReference type="AlphaFoldDB" id="A0A0A8WDV6"/>
<evidence type="ECO:0000256" key="7">
    <source>
        <dbReference type="ARBA" id="ARBA00022692"/>
    </source>
</evidence>
<keyword evidence="10 16" id="KW-1133">Transmembrane helix</keyword>
<comment type="subcellular location">
    <subcellularLocation>
        <location evidence="1">Mitochondrion membrane</location>
        <topology evidence="1">Multi-pass membrane protein</topology>
    </subcellularLocation>
</comment>
<comment type="similarity">
    <text evidence="2">Belongs to the complex I subunit 6 family.</text>
</comment>
<protein>
    <recommendedName>
        <fullName evidence="4">NADH-ubiquinone oxidoreductase chain 6</fullName>
        <ecNumber evidence="3">7.1.1.2</ecNumber>
    </recommendedName>
    <alternativeName>
        <fullName evidence="14">NADH dehydrogenase subunit 6</fullName>
    </alternativeName>
</protein>
<evidence type="ECO:0000256" key="9">
    <source>
        <dbReference type="ARBA" id="ARBA00022982"/>
    </source>
</evidence>
<evidence type="ECO:0000256" key="15">
    <source>
        <dbReference type="ARBA" id="ARBA00049551"/>
    </source>
</evidence>
<dbReference type="PANTHER" id="PTHR11435">
    <property type="entry name" value="NADH UBIQUINONE OXIDOREDUCTASE SUBUNIT ND6"/>
    <property type="match status" value="1"/>
</dbReference>
<feature type="transmembrane region" description="Helical" evidence="16">
    <location>
        <begin position="81"/>
        <end position="105"/>
    </location>
</feature>
<keyword evidence="13 16" id="KW-0472">Membrane</keyword>
<keyword evidence="11" id="KW-0520">NAD</keyword>
<proteinExistence type="inferred from homology"/>
<evidence type="ECO:0000256" key="3">
    <source>
        <dbReference type="ARBA" id="ARBA00012944"/>
    </source>
</evidence>
<evidence type="ECO:0000256" key="2">
    <source>
        <dbReference type="ARBA" id="ARBA00005698"/>
    </source>
</evidence>
<dbReference type="EMBL" id="LN681402">
    <property type="protein sequence ID" value="CEK40194.1"/>
    <property type="molecule type" value="Genomic_DNA"/>
</dbReference>
<dbReference type="PANTHER" id="PTHR11435:SF1">
    <property type="entry name" value="NADH-UBIQUINONE OXIDOREDUCTASE CHAIN 6"/>
    <property type="match status" value="1"/>
</dbReference>
<name>A0A0A8WDV6_9EUCA</name>
<keyword evidence="5" id="KW-0813">Transport</keyword>
<reference evidence="17" key="2">
    <citation type="submission" date="2014-12" db="EMBL/GenBank/DDBJ databases">
        <title>Complete mitochondrial genome of Paranephrops planifrons.</title>
        <authorList>
            <person name="Gan H.M."/>
            <person name="Tan M.H."/>
            <person name="Allison M."/>
            <person name="Austin C.M."/>
        </authorList>
    </citation>
    <scope>NUCLEOTIDE SEQUENCE</scope>
</reference>